<name>W1Y7J0_9ZZZZ</name>
<dbReference type="AlphaFoldDB" id="W1Y7J0"/>
<gene>
    <name evidence="2" type="ORF">Q604_UNBC07406G0002</name>
</gene>
<proteinExistence type="predicted"/>
<evidence type="ECO:0000256" key="1">
    <source>
        <dbReference type="SAM" id="MobiDB-lite"/>
    </source>
</evidence>
<protein>
    <submittedName>
        <fullName evidence="2">Uncharacterized protein</fullName>
    </submittedName>
</protein>
<evidence type="ECO:0000313" key="2">
    <source>
        <dbReference type="EMBL" id="ETJ38492.1"/>
    </source>
</evidence>
<comment type="caution">
    <text evidence="2">The sequence shown here is derived from an EMBL/GenBank/DDBJ whole genome shotgun (WGS) entry which is preliminary data.</text>
</comment>
<accession>W1Y7J0</accession>
<feature type="region of interest" description="Disordered" evidence="1">
    <location>
        <begin position="1"/>
        <end position="27"/>
    </location>
</feature>
<organism evidence="2">
    <name type="scientific">human gut metagenome</name>
    <dbReference type="NCBI Taxonomy" id="408170"/>
    <lineage>
        <taxon>unclassified sequences</taxon>
        <taxon>metagenomes</taxon>
        <taxon>organismal metagenomes</taxon>
    </lineage>
</organism>
<sequence>MPEQNAPAITSILRQETHLPRLADRDT</sequence>
<feature type="compositionally biased region" description="Basic and acidic residues" evidence="1">
    <location>
        <begin position="15"/>
        <end position="27"/>
    </location>
</feature>
<dbReference type="EMBL" id="AZMM01007406">
    <property type="protein sequence ID" value="ETJ38492.1"/>
    <property type="molecule type" value="Genomic_DNA"/>
</dbReference>
<reference evidence="2" key="1">
    <citation type="submission" date="2013-12" db="EMBL/GenBank/DDBJ databases">
        <title>A Varibaculum cambriense genome reconstructed from a premature infant gut community with otherwise low bacterial novelty that shifts toward anaerobic metabolism during the third week of life.</title>
        <authorList>
            <person name="Brown C.T."/>
            <person name="Sharon I."/>
            <person name="Thomas B.C."/>
            <person name="Castelle C.J."/>
            <person name="Morowitz M.J."/>
            <person name="Banfield J.F."/>
        </authorList>
    </citation>
    <scope>NUCLEOTIDE SEQUENCE</scope>
</reference>
<feature type="non-terminal residue" evidence="2">
    <location>
        <position position="27"/>
    </location>
</feature>